<keyword evidence="3 5" id="KW-0067">ATP-binding</keyword>
<evidence type="ECO:0000313" key="10">
    <source>
        <dbReference type="Proteomes" id="UP000178449"/>
    </source>
</evidence>
<comment type="caution">
    <text evidence="9">The sequence shown here is derived from an EMBL/GenBank/DDBJ whole genome shotgun (WGS) entry which is preliminary data.</text>
</comment>
<accession>A0A1F6G943</accession>
<protein>
    <recommendedName>
        <fullName evidence="11">ATP-dependent chaperone ClpB</fullName>
    </recommendedName>
</protein>
<dbReference type="SMART" id="SM00382">
    <property type="entry name" value="AAA"/>
    <property type="match status" value="2"/>
</dbReference>
<dbReference type="AlphaFoldDB" id="A0A1F6G943"/>
<dbReference type="CDD" id="cd19499">
    <property type="entry name" value="RecA-like_ClpB_Hsp104-like"/>
    <property type="match status" value="1"/>
</dbReference>
<reference evidence="9 10" key="1">
    <citation type="journal article" date="2016" name="Nat. Commun.">
        <title>Thousands of microbial genomes shed light on interconnected biogeochemical processes in an aquifer system.</title>
        <authorList>
            <person name="Anantharaman K."/>
            <person name="Brown C.T."/>
            <person name="Hug L.A."/>
            <person name="Sharon I."/>
            <person name="Castelle C.J."/>
            <person name="Probst A.J."/>
            <person name="Thomas B.C."/>
            <person name="Singh A."/>
            <person name="Wilkins M.J."/>
            <person name="Karaoz U."/>
            <person name="Brodie E.L."/>
            <person name="Williams K.H."/>
            <person name="Hubbard S.S."/>
            <person name="Banfield J.F."/>
        </authorList>
    </citation>
    <scope>NUCLEOTIDE SEQUENCE [LARGE SCALE GENOMIC DNA]</scope>
</reference>
<dbReference type="GO" id="GO:0016887">
    <property type="term" value="F:ATP hydrolysis activity"/>
    <property type="evidence" value="ECO:0007669"/>
    <property type="project" value="InterPro"/>
</dbReference>
<dbReference type="InterPro" id="IPR018368">
    <property type="entry name" value="ClpA/B_CS1"/>
</dbReference>
<dbReference type="PROSITE" id="PS00870">
    <property type="entry name" value="CLPAB_1"/>
    <property type="match status" value="1"/>
</dbReference>
<dbReference type="SUPFAM" id="SSF52540">
    <property type="entry name" value="P-loop containing nucleoside triphosphate hydrolases"/>
    <property type="match status" value="2"/>
</dbReference>
<dbReference type="InterPro" id="IPR050130">
    <property type="entry name" value="ClpA_ClpB"/>
</dbReference>
<dbReference type="InterPro" id="IPR028299">
    <property type="entry name" value="ClpA/B_CS2"/>
</dbReference>
<gene>
    <name evidence="9" type="ORF">A2527_05285</name>
</gene>
<dbReference type="PANTHER" id="PTHR11638:SF18">
    <property type="entry name" value="HEAT SHOCK PROTEIN 104"/>
    <property type="match status" value="1"/>
</dbReference>
<dbReference type="PRINTS" id="PR00300">
    <property type="entry name" value="CLPPROTEASEA"/>
</dbReference>
<dbReference type="InterPro" id="IPR019489">
    <property type="entry name" value="Clp_ATPase_C"/>
</dbReference>
<dbReference type="InterPro" id="IPR036628">
    <property type="entry name" value="Clp_N_dom_sf"/>
</dbReference>
<evidence type="ECO:0000256" key="6">
    <source>
        <dbReference type="SAM" id="Coils"/>
    </source>
</evidence>
<dbReference type="PANTHER" id="PTHR11638">
    <property type="entry name" value="ATP-DEPENDENT CLP PROTEASE"/>
    <property type="match status" value="1"/>
</dbReference>
<dbReference type="EMBL" id="MFNE01000036">
    <property type="protein sequence ID" value="OGG94599.1"/>
    <property type="molecule type" value="Genomic_DNA"/>
</dbReference>
<dbReference type="Proteomes" id="UP000178449">
    <property type="component" value="Unassembled WGS sequence"/>
</dbReference>
<dbReference type="PROSITE" id="PS00871">
    <property type="entry name" value="CLPAB_2"/>
    <property type="match status" value="1"/>
</dbReference>
<dbReference type="Gene3D" id="1.10.1780.10">
    <property type="entry name" value="Clp, N-terminal domain"/>
    <property type="match status" value="1"/>
</dbReference>
<dbReference type="CDD" id="cd00009">
    <property type="entry name" value="AAA"/>
    <property type="match status" value="1"/>
</dbReference>
<feature type="domain" description="Clp ATPase C-terminal" evidence="8">
    <location>
        <begin position="691"/>
        <end position="779"/>
    </location>
</feature>
<comment type="similarity">
    <text evidence="5">Belongs to the ClpA/ClpB family.</text>
</comment>
<feature type="coiled-coil region" evidence="6">
    <location>
        <begin position="397"/>
        <end position="448"/>
    </location>
</feature>
<evidence type="ECO:0000256" key="5">
    <source>
        <dbReference type="RuleBase" id="RU004432"/>
    </source>
</evidence>
<dbReference type="Pfam" id="PF07724">
    <property type="entry name" value="AAA_2"/>
    <property type="match status" value="1"/>
</dbReference>
<dbReference type="InterPro" id="IPR041546">
    <property type="entry name" value="ClpA/ClpB_AAA_lid"/>
</dbReference>
<feature type="domain" description="AAA+ ATPase" evidence="7">
    <location>
        <begin position="544"/>
        <end position="692"/>
    </location>
</feature>
<dbReference type="InterPro" id="IPR027417">
    <property type="entry name" value="P-loop_NTPase"/>
</dbReference>
<name>A0A1F6G943_9PROT</name>
<dbReference type="Pfam" id="PF10431">
    <property type="entry name" value="ClpB_D2-small"/>
    <property type="match status" value="1"/>
</dbReference>
<dbReference type="SUPFAM" id="SSF81923">
    <property type="entry name" value="Double Clp-N motif"/>
    <property type="match status" value="1"/>
</dbReference>
<dbReference type="GO" id="GO:0034605">
    <property type="term" value="P:cellular response to heat"/>
    <property type="evidence" value="ECO:0007669"/>
    <property type="project" value="TreeGrafter"/>
</dbReference>
<dbReference type="Pfam" id="PF17871">
    <property type="entry name" value="AAA_lid_9"/>
    <property type="match status" value="1"/>
</dbReference>
<dbReference type="GO" id="GO:0005524">
    <property type="term" value="F:ATP binding"/>
    <property type="evidence" value="ECO:0007669"/>
    <property type="project" value="UniProtKB-KW"/>
</dbReference>
<sequence length="783" mass="87061">MNNFDPIVLGSIELAQAEALKRKNPELTEIHLLWGLIGNPKTVSHKRLGEEKKLLKGLLEKLPTLSHQSLDGIRPSSLLSEWFTLSAADAIGSGRDQIAEADLLRHLNKVFPQLQFEMPEGPGASEVPDFLTNLNELADSGKLDPVIGRAQEIRRVQEILCRRTKNNPVLVGSPGVGKTAIVEGLAGLIQTGKVPDIIQGKTIYSLSMGSLMAGTKFRGDFEQRIEELLKFVKDKGRDAILFIDEIHLLIGAGKTEGAMDAANLLKPALARGDLNCIGATTLDEYQKHIEADSALERRFHQVRVHEPTKEDSIQILMGLKERLEIHHGIEITEEAIVSAVYLSDQFISERFLPDKAIDIIDEAAAGLKLSADSMPPELAELEASIQSKKILASASPHKHLEQEIKGLEAQFAEKKRQWDEKTLDLKRVAQLKKHHEDLQFQLQKAKQDNDFEAASRLQYGELPKLEAELKKYEVTWKLTRLNIGEVIARATGVPVERVLRSNQENLLKLEDFLNDRVLGQSGPLGEIADTLIAAHAGLTDQNRPMGSFLLMGPSGVGKTETAKAIQDFLFQSNRHLIRIDLSEFRESHAVAKLIGAPPGYVGYAEGGVLTEPVRKNPYSVLLFDEIEKAHPDFADILLQVLDDGRLTDNHGRTANFKNCIIFITTNLKDPKSWLKPELLGRLDAVLEYKHLSAETVHQLIDRQLFELNERLEDRGLKLSLDPALIERVQAAGFDESYGARPLNSAFSRLVVKPLSKALLQQPGLNGEQLMGLNDNQPWFRPHG</sequence>
<dbReference type="Gene3D" id="3.40.50.300">
    <property type="entry name" value="P-loop containing nucleotide triphosphate hydrolases"/>
    <property type="match status" value="3"/>
</dbReference>
<dbReference type="InterPro" id="IPR003593">
    <property type="entry name" value="AAA+_ATPase"/>
</dbReference>
<organism evidence="9 10">
    <name type="scientific">Candidatus Lambdaproteobacteria bacterium RIFOXYD2_FULL_50_16</name>
    <dbReference type="NCBI Taxonomy" id="1817772"/>
    <lineage>
        <taxon>Bacteria</taxon>
        <taxon>Pseudomonadati</taxon>
        <taxon>Pseudomonadota</taxon>
        <taxon>Candidatus Lambdaproteobacteria</taxon>
    </lineage>
</organism>
<dbReference type="SMART" id="SM01086">
    <property type="entry name" value="ClpB_D2-small"/>
    <property type="match status" value="1"/>
</dbReference>
<evidence type="ECO:0000313" key="9">
    <source>
        <dbReference type="EMBL" id="OGG94599.1"/>
    </source>
</evidence>
<dbReference type="Gene3D" id="1.10.8.60">
    <property type="match status" value="1"/>
</dbReference>
<keyword evidence="6" id="KW-0175">Coiled coil</keyword>
<evidence type="ECO:0008006" key="11">
    <source>
        <dbReference type="Google" id="ProtNLM"/>
    </source>
</evidence>
<dbReference type="GO" id="GO:0005737">
    <property type="term" value="C:cytoplasm"/>
    <property type="evidence" value="ECO:0007669"/>
    <property type="project" value="TreeGrafter"/>
</dbReference>
<keyword evidence="2 5" id="KW-0547">Nucleotide-binding</keyword>
<keyword evidence="1" id="KW-0677">Repeat</keyword>
<dbReference type="InterPro" id="IPR003959">
    <property type="entry name" value="ATPase_AAA_core"/>
</dbReference>
<evidence type="ECO:0000256" key="3">
    <source>
        <dbReference type="ARBA" id="ARBA00022840"/>
    </source>
</evidence>
<proteinExistence type="inferred from homology"/>
<evidence type="ECO:0000259" key="7">
    <source>
        <dbReference type="SMART" id="SM00382"/>
    </source>
</evidence>
<feature type="domain" description="AAA+ ATPase" evidence="7">
    <location>
        <begin position="164"/>
        <end position="305"/>
    </location>
</feature>
<dbReference type="Pfam" id="PF00004">
    <property type="entry name" value="AAA"/>
    <property type="match status" value="1"/>
</dbReference>
<evidence type="ECO:0000256" key="4">
    <source>
        <dbReference type="ARBA" id="ARBA00023186"/>
    </source>
</evidence>
<evidence type="ECO:0000256" key="2">
    <source>
        <dbReference type="ARBA" id="ARBA00022741"/>
    </source>
</evidence>
<evidence type="ECO:0000256" key="1">
    <source>
        <dbReference type="ARBA" id="ARBA00022737"/>
    </source>
</evidence>
<keyword evidence="4 5" id="KW-0143">Chaperone</keyword>
<dbReference type="STRING" id="1817772.A2527_05285"/>
<evidence type="ECO:0000259" key="8">
    <source>
        <dbReference type="SMART" id="SM01086"/>
    </source>
</evidence>
<dbReference type="InterPro" id="IPR001270">
    <property type="entry name" value="ClpA/B"/>
</dbReference>